<dbReference type="InterPro" id="IPR050250">
    <property type="entry name" value="Macrolide_Exporter_MacB"/>
</dbReference>
<organism evidence="10 11">
    <name type="scientific">Achromobacter pestifer</name>
    <dbReference type="NCBI Taxonomy" id="1353889"/>
    <lineage>
        <taxon>Bacteria</taxon>
        <taxon>Pseudomonadati</taxon>
        <taxon>Pseudomonadota</taxon>
        <taxon>Betaproteobacteria</taxon>
        <taxon>Burkholderiales</taxon>
        <taxon>Alcaligenaceae</taxon>
        <taxon>Achromobacter</taxon>
    </lineage>
</organism>
<dbReference type="Pfam" id="PF02687">
    <property type="entry name" value="FtsX"/>
    <property type="match status" value="1"/>
</dbReference>
<protein>
    <submittedName>
        <fullName evidence="10">ABC transporter permease</fullName>
    </submittedName>
</protein>
<evidence type="ECO:0000313" key="10">
    <source>
        <dbReference type="EMBL" id="QKH39727.1"/>
    </source>
</evidence>
<evidence type="ECO:0000259" key="9">
    <source>
        <dbReference type="Pfam" id="PF12704"/>
    </source>
</evidence>
<keyword evidence="3 7" id="KW-0812">Transmembrane</keyword>
<dbReference type="KEGG" id="apes:FOC84_17930"/>
<dbReference type="GO" id="GO:0022857">
    <property type="term" value="F:transmembrane transporter activity"/>
    <property type="evidence" value="ECO:0007669"/>
    <property type="project" value="TreeGrafter"/>
</dbReference>
<keyword evidence="11" id="KW-1185">Reference proteome</keyword>
<evidence type="ECO:0000256" key="1">
    <source>
        <dbReference type="ARBA" id="ARBA00004651"/>
    </source>
</evidence>
<evidence type="ECO:0000256" key="5">
    <source>
        <dbReference type="ARBA" id="ARBA00023136"/>
    </source>
</evidence>
<keyword evidence="2" id="KW-1003">Cell membrane</keyword>
<accession>A0A7D4E3A8</accession>
<dbReference type="Pfam" id="PF12704">
    <property type="entry name" value="MacB_PCD"/>
    <property type="match status" value="1"/>
</dbReference>
<feature type="transmembrane region" description="Helical" evidence="7">
    <location>
        <begin position="375"/>
        <end position="398"/>
    </location>
</feature>
<keyword evidence="5 7" id="KW-0472">Membrane</keyword>
<dbReference type="InterPro" id="IPR003838">
    <property type="entry name" value="ABC3_permease_C"/>
</dbReference>
<dbReference type="PANTHER" id="PTHR30572:SF4">
    <property type="entry name" value="ABC TRANSPORTER PERMEASE YTRF"/>
    <property type="match status" value="1"/>
</dbReference>
<dbReference type="AlphaFoldDB" id="A0A7D4E3A8"/>
<comment type="subcellular location">
    <subcellularLocation>
        <location evidence="1">Cell membrane</location>
        <topology evidence="1">Multi-pass membrane protein</topology>
    </subcellularLocation>
</comment>
<comment type="similarity">
    <text evidence="6">Belongs to the ABC-4 integral membrane protein family.</text>
</comment>
<feature type="transmembrane region" description="Helical" evidence="7">
    <location>
        <begin position="288"/>
        <end position="317"/>
    </location>
</feature>
<dbReference type="PANTHER" id="PTHR30572">
    <property type="entry name" value="MEMBRANE COMPONENT OF TRANSPORTER-RELATED"/>
    <property type="match status" value="1"/>
</dbReference>
<dbReference type="InterPro" id="IPR025857">
    <property type="entry name" value="MacB_PCD"/>
</dbReference>
<evidence type="ECO:0000256" key="2">
    <source>
        <dbReference type="ARBA" id="ARBA00022475"/>
    </source>
</evidence>
<proteinExistence type="inferred from homology"/>
<dbReference type="GO" id="GO:0005886">
    <property type="term" value="C:plasma membrane"/>
    <property type="evidence" value="ECO:0007669"/>
    <property type="project" value="UniProtKB-SubCell"/>
</dbReference>
<evidence type="ECO:0000256" key="3">
    <source>
        <dbReference type="ARBA" id="ARBA00022692"/>
    </source>
</evidence>
<dbReference type="EMBL" id="CP053985">
    <property type="protein sequence ID" value="QKH39727.1"/>
    <property type="molecule type" value="Genomic_DNA"/>
</dbReference>
<evidence type="ECO:0000313" key="11">
    <source>
        <dbReference type="Proteomes" id="UP000500970"/>
    </source>
</evidence>
<evidence type="ECO:0000256" key="7">
    <source>
        <dbReference type="SAM" id="Phobius"/>
    </source>
</evidence>
<feature type="domain" description="ABC3 transporter permease C-terminal" evidence="8">
    <location>
        <begin position="297"/>
        <end position="407"/>
    </location>
</feature>
<feature type="transmembrane region" description="Helical" evidence="7">
    <location>
        <begin position="40"/>
        <end position="60"/>
    </location>
</feature>
<sequence>MVRARAPHVGRHVLQSGYGPSWSQLLRESIENLRLQGRRAILSMLGIAVGCMAVVALLNIGHNAQLEAMRVFQGMGTDLLVASVKNRIEGRSAAVPAVAHLDVGSLRAALPDIAAAAVLIPTGAEARLRGRSLSVTVLGSNTELRNVLDLRLARGRFLSEFDAGATHAVLGANVAAEWERAGVAVSLGDQMRLGGYLFEVVGILWPNGQNPLLPVSPDDAVLLPVEGMRRVMPLPQISSILARNADSGTLGHTSPQLQAWLTERLPGFEIDVQIPQQLLDGMAQQSRLFSWFLTGLGGISLLVGGIGVMNVMVMSVAERRREIGVRMALGARPMDIARLFLLEAILLSAAGSLVGAACGFAAARLFVHLSGWSSFSASVAALPLGVGSAIAIGLFFGLSPALAAARLAPVEALRDV</sequence>
<evidence type="ECO:0000259" key="8">
    <source>
        <dbReference type="Pfam" id="PF02687"/>
    </source>
</evidence>
<feature type="transmembrane region" description="Helical" evidence="7">
    <location>
        <begin position="338"/>
        <end position="363"/>
    </location>
</feature>
<reference evidence="10 11" key="1">
    <citation type="submission" date="2020-05" db="EMBL/GenBank/DDBJ databases">
        <title>FDA dAtabase for Regulatory Grade micrObial Sequences (FDA-ARGOS): Supporting development and validation of Infectious Disease Dx tests.</title>
        <authorList>
            <person name="Sproer C."/>
            <person name="Gronow S."/>
            <person name="Severitt S."/>
            <person name="Schroder I."/>
            <person name="Tallon L."/>
            <person name="Sadzewicz L."/>
            <person name="Zhao X."/>
            <person name="Vavikolanu K."/>
            <person name="Mehta A."/>
            <person name="Aluvathingal J."/>
            <person name="Nadendla S."/>
            <person name="Myers T."/>
            <person name="Yan Y."/>
            <person name="Sichtig H."/>
        </authorList>
    </citation>
    <scope>NUCLEOTIDE SEQUENCE [LARGE SCALE GENOMIC DNA]</scope>
    <source>
        <strain evidence="10 11">FDAARGOS_790</strain>
    </source>
</reference>
<evidence type="ECO:0000256" key="6">
    <source>
        <dbReference type="ARBA" id="ARBA00038076"/>
    </source>
</evidence>
<name>A0A7D4E3A8_9BURK</name>
<keyword evidence="4 7" id="KW-1133">Transmembrane helix</keyword>
<gene>
    <name evidence="10" type="ORF">FOC84_17930</name>
</gene>
<feature type="domain" description="MacB-like periplasmic core" evidence="9">
    <location>
        <begin position="41"/>
        <end position="246"/>
    </location>
</feature>
<dbReference type="Proteomes" id="UP000500970">
    <property type="component" value="Chromosome"/>
</dbReference>
<evidence type="ECO:0000256" key="4">
    <source>
        <dbReference type="ARBA" id="ARBA00022989"/>
    </source>
</evidence>